<evidence type="ECO:0000313" key="2">
    <source>
        <dbReference type="EMBL" id="JAG11096.1"/>
    </source>
</evidence>
<proteinExistence type="predicted"/>
<evidence type="ECO:0000256" key="1">
    <source>
        <dbReference type="SAM" id="MobiDB-lite"/>
    </source>
</evidence>
<name>A0A0A9WUM4_LYGHE</name>
<dbReference type="AlphaFoldDB" id="A0A0A9WUM4"/>
<sequence>MMTSSKRSQPRCSLKWQQREELMISIDEEQNIPGEGRNTEKNLDILVQITSGVTEKQIQKALRDYISGSQSHRITPTTTKESWIRLFRFLYFAKEKDDTEEPKYISKDTGVTVVSAPQSSNVLNHSSAPKPSPMSHHGLKRIVYSGSFRSPPKKTKL</sequence>
<organism evidence="2">
    <name type="scientific">Lygus hesperus</name>
    <name type="common">Western plant bug</name>
    <dbReference type="NCBI Taxonomy" id="30085"/>
    <lineage>
        <taxon>Eukaryota</taxon>
        <taxon>Metazoa</taxon>
        <taxon>Ecdysozoa</taxon>
        <taxon>Arthropoda</taxon>
        <taxon>Hexapoda</taxon>
        <taxon>Insecta</taxon>
        <taxon>Pterygota</taxon>
        <taxon>Neoptera</taxon>
        <taxon>Paraneoptera</taxon>
        <taxon>Hemiptera</taxon>
        <taxon>Heteroptera</taxon>
        <taxon>Panheteroptera</taxon>
        <taxon>Cimicomorpha</taxon>
        <taxon>Miridae</taxon>
        <taxon>Mirini</taxon>
        <taxon>Lygus</taxon>
    </lineage>
</organism>
<accession>A0A0A9WUM4</accession>
<dbReference type="EMBL" id="GBRD01012609">
    <property type="protein sequence ID" value="JAG53215.1"/>
    <property type="molecule type" value="Transcribed_RNA"/>
</dbReference>
<evidence type="ECO:0000313" key="3">
    <source>
        <dbReference type="EMBL" id="JAG53215.1"/>
    </source>
</evidence>
<reference evidence="2" key="1">
    <citation type="journal article" date="2014" name="PLoS ONE">
        <title>Transcriptome-Based Identification of ABC Transporters in the Western Tarnished Plant Bug Lygus hesperus.</title>
        <authorList>
            <person name="Hull J.J."/>
            <person name="Chaney K."/>
            <person name="Geib S.M."/>
            <person name="Fabrick J.A."/>
            <person name="Brent C.S."/>
            <person name="Walsh D."/>
            <person name="Lavine L.C."/>
        </authorList>
    </citation>
    <scope>NUCLEOTIDE SEQUENCE</scope>
</reference>
<reference evidence="2" key="2">
    <citation type="submission" date="2014-07" db="EMBL/GenBank/DDBJ databases">
        <authorList>
            <person name="Hull J."/>
        </authorList>
    </citation>
    <scope>NUCLEOTIDE SEQUENCE</scope>
</reference>
<dbReference type="EMBL" id="GBHO01032508">
    <property type="protein sequence ID" value="JAG11096.1"/>
    <property type="molecule type" value="Transcribed_RNA"/>
</dbReference>
<protein>
    <submittedName>
        <fullName evidence="2">Chaperone protein DnaK</fullName>
    </submittedName>
</protein>
<feature type="region of interest" description="Disordered" evidence="1">
    <location>
        <begin position="121"/>
        <end position="157"/>
    </location>
</feature>
<reference evidence="3" key="3">
    <citation type="submission" date="2014-09" db="EMBL/GenBank/DDBJ databases">
        <authorList>
            <person name="Magalhaes I.L.F."/>
            <person name="Oliveira U."/>
            <person name="Santos F.R."/>
            <person name="Vidigal T.H.D.A."/>
            <person name="Brescovit A.D."/>
            <person name="Santos A.J."/>
        </authorList>
    </citation>
    <scope>NUCLEOTIDE SEQUENCE</scope>
</reference>
<gene>
    <name evidence="2" type="primary">dnaK_3</name>
    <name evidence="2" type="ORF">CM83_15110</name>
</gene>